<keyword evidence="7" id="KW-1185">Reference proteome</keyword>
<dbReference type="PANTHER" id="PTHR47537:SF3">
    <property type="entry name" value="CUB DOMAIN-CONTAINING PROTEIN"/>
    <property type="match status" value="1"/>
</dbReference>
<evidence type="ECO:0000256" key="1">
    <source>
        <dbReference type="ARBA" id="ARBA00023157"/>
    </source>
</evidence>
<feature type="signal peptide" evidence="4">
    <location>
        <begin position="1"/>
        <end position="33"/>
    </location>
</feature>
<name>A0A7M7IQ38_NASVI</name>
<dbReference type="OrthoDB" id="10063988at2759"/>
<accession>A0A7M7IQ38</accession>
<dbReference type="KEGG" id="nvi:100679318"/>
<evidence type="ECO:0000256" key="3">
    <source>
        <dbReference type="SAM" id="MobiDB-lite"/>
    </source>
</evidence>
<dbReference type="InterPro" id="IPR000859">
    <property type="entry name" value="CUB_dom"/>
</dbReference>
<dbReference type="InterPro" id="IPR053207">
    <property type="entry name" value="Non-NMDA_GluR_Accessory"/>
</dbReference>
<dbReference type="Gene3D" id="2.60.120.290">
    <property type="entry name" value="Spermadhesin, CUB domain"/>
    <property type="match status" value="1"/>
</dbReference>
<feature type="compositionally biased region" description="Low complexity" evidence="3">
    <location>
        <begin position="400"/>
        <end position="415"/>
    </location>
</feature>
<evidence type="ECO:0000256" key="2">
    <source>
        <dbReference type="PROSITE-ProRule" id="PRU00059"/>
    </source>
</evidence>
<dbReference type="SMART" id="SM00042">
    <property type="entry name" value="CUB"/>
    <property type="match status" value="1"/>
</dbReference>
<evidence type="ECO:0000259" key="5">
    <source>
        <dbReference type="PROSITE" id="PS01180"/>
    </source>
</evidence>
<keyword evidence="4" id="KW-0732">Signal</keyword>
<feature type="chain" id="PRO_5033596920" description="CUB domain-containing protein" evidence="4">
    <location>
        <begin position="34"/>
        <end position="895"/>
    </location>
</feature>
<feature type="region of interest" description="Disordered" evidence="3">
    <location>
        <begin position="525"/>
        <end position="546"/>
    </location>
</feature>
<dbReference type="Proteomes" id="UP000002358">
    <property type="component" value="Chromosome 3"/>
</dbReference>
<dbReference type="GeneID" id="100679318"/>
<sequence length="895" mass="99178">MTARTRMARWGLRFSQDFRRWLILAVLLTPMLAKSQLTWTPIYVGNESQIDLWTQSQTGCPCSFNSSKTACACCVPSGGCSCGAAMPNRCTQCGLEKYCASMCNVTLDSRQLFDKSDRGFGQIKSPQLEGPSICTYRFVPDTGQRVELQVWRMISIGRHNGTACEGGWLQFEGGARICGRDSRLSAPIVLFSDKPQPVLHMQINEHTERSQLYAFYSFASQASLSVGWPGRGGRQVNNTDCDWIYEESSCTKGCILASPGYPGLYPPNSRCRYLIMANSTVSITLTFTAVLMPANHCTSDCIDVYAGPTPSSALLKTYCERKKGSVVHVGKDMLVEFRSGPEVAPFDYNGFVATLTFVELTTEAPTTTTLATTTTTRASEMINSPSSASISNAIIPNGHHHQLASQQQQQHQQQQRNGVYNPEKQRSRDHSSGCDVEVSGEKQRMGSQSTRGRAGSAVQSSSCRLLLLGRNYDTVHVSIANYNLRGGEGTCRNGTTFCKSQIEVFDGLLDEKSSTNAKPIAKICGPASESQHQKQNSPHDYVEKNRYSSSSRNMTIVLTRASDEDYMDVSYYFHNDRESGTQQPKTLCDVEYYGLSSPNTGTVVHPKTNTISKHAQCKQHFIPAANQAVIITLNSTMNQTREDSQCTTQCGDQGCRCASDKSLDNIDHLLLVSRTHGNTLACLCGNNRDWLPVEFWSTTPVYIEWSRSSHVGLNLTAEYKFAEDSFCGSHEAEKLEGEIHAGYSAKFSFALNHYYQQKCTYIIESPPNRDLVIQIESSQTRPCTAWNITVQEYNRTTRIADGPRLYTFCPRDIARNFTIAQDIRAVMVKLQALGRTAPQYVLKWRNIPANSTRNTRDRHSMNSIINVAMASASGRSLVASPIGCLLAMLLRLATT</sequence>
<keyword evidence="1" id="KW-1015">Disulfide bond</keyword>
<dbReference type="CDD" id="cd00041">
    <property type="entry name" value="CUB"/>
    <property type="match status" value="1"/>
</dbReference>
<feature type="compositionally biased region" description="Polar residues" evidence="3">
    <location>
        <begin position="528"/>
        <end position="538"/>
    </location>
</feature>
<comment type="caution">
    <text evidence="2">Lacks conserved residue(s) required for the propagation of feature annotation.</text>
</comment>
<dbReference type="PROSITE" id="PS01180">
    <property type="entry name" value="CUB"/>
    <property type="match status" value="1"/>
</dbReference>
<feature type="compositionally biased region" description="Basic and acidic residues" evidence="3">
    <location>
        <begin position="423"/>
        <end position="432"/>
    </location>
</feature>
<evidence type="ECO:0000256" key="4">
    <source>
        <dbReference type="SAM" id="SignalP"/>
    </source>
</evidence>
<feature type="domain" description="CUB" evidence="5">
    <location>
        <begin position="241"/>
        <end position="358"/>
    </location>
</feature>
<protein>
    <recommendedName>
        <fullName evidence="5">CUB domain-containing protein</fullName>
    </recommendedName>
</protein>
<dbReference type="InterPro" id="IPR035914">
    <property type="entry name" value="Sperma_CUB_dom_sf"/>
</dbReference>
<proteinExistence type="predicted"/>
<organism evidence="6 7">
    <name type="scientific">Nasonia vitripennis</name>
    <name type="common">Parasitic wasp</name>
    <dbReference type="NCBI Taxonomy" id="7425"/>
    <lineage>
        <taxon>Eukaryota</taxon>
        <taxon>Metazoa</taxon>
        <taxon>Ecdysozoa</taxon>
        <taxon>Arthropoda</taxon>
        <taxon>Hexapoda</taxon>
        <taxon>Insecta</taxon>
        <taxon>Pterygota</taxon>
        <taxon>Neoptera</taxon>
        <taxon>Endopterygota</taxon>
        <taxon>Hymenoptera</taxon>
        <taxon>Apocrita</taxon>
        <taxon>Proctotrupomorpha</taxon>
        <taxon>Chalcidoidea</taxon>
        <taxon>Pteromalidae</taxon>
        <taxon>Pteromalinae</taxon>
        <taxon>Nasonia</taxon>
    </lineage>
</organism>
<dbReference type="PANTHER" id="PTHR47537">
    <property type="entry name" value="CUBILIN"/>
    <property type="match status" value="1"/>
</dbReference>
<reference evidence="6" key="1">
    <citation type="submission" date="2021-01" db="UniProtKB">
        <authorList>
            <consortium name="EnsemblMetazoa"/>
        </authorList>
    </citation>
    <scope>IDENTIFICATION</scope>
</reference>
<dbReference type="EnsemblMetazoa" id="XM_016984242">
    <property type="protein sequence ID" value="XP_016839731"/>
    <property type="gene ID" value="LOC100679318"/>
</dbReference>
<dbReference type="RefSeq" id="XP_016839731.1">
    <property type="nucleotide sequence ID" value="XM_016984242.3"/>
</dbReference>
<evidence type="ECO:0000313" key="7">
    <source>
        <dbReference type="Proteomes" id="UP000002358"/>
    </source>
</evidence>
<dbReference type="EnsemblMetazoa" id="XM_016984241">
    <property type="protein sequence ID" value="XP_016839730"/>
    <property type="gene ID" value="LOC100679318"/>
</dbReference>
<evidence type="ECO:0000313" key="6">
    <source>
        <dbReference type="EnsemblMetazoa" id="XP_016839730"/>
    </source>
</evidence>
<dbReference type="RefSeq" id="XP_016839730.1">
    <property type="nucleotide sequence ID" value="XM_016984241.2"/>
</dbReference>
<dbReference type="AlphaFoldDB" id="A0A7M7IQ38"/>
<dbReference type="InParanoid" id="A0A7M7IQ38"/>
<feature type="compositionally biased region" description="Polar residues" evidence="3">
    <location>
        <begin position="445"/>
        <end position="456"/>
    </location>
</feature>
<dbReference type="SUPFAM" id="SSF49854">
    <property type="entry name" value="Spermadhesin, CUB domain"/>
    <property type="match status" value="2"/>
</dbReference>
<dbReference type="GO" id="GO:0005886">
    <property type="term" value="C:plasma membrane"/>
    <property type="evidence" value="ECO:0007669"/>
    <property type="project" value="TreeGrafter"/>
</dbReference>
<feature type="region of interest" description="Disordered" evidence="3">
    <location>
        <begin position="400"/>
        <end position="456"/>
    </location>
</feature>
<dbReference type="Pfam" id="PF00431">
    <property type="entry name" value="CUB"/>
    <property type="match status" value="1"/>
</dbReference>